<dbReference type="InterPro" id="IPR011884">
    <property type="entry name" value="PaaE"/>
</dbReference>
<keyword evidence="8" id="KW-0411">Iron-sulfur</keyword>
<dbReference type="Gene3D" id="3.40.50.80">
    <property type="entry name" value="Nucleotide-binding domain of ferredoxin-NADP reductase (FNR) module"/>
    <property type="match status" value="1"/>
</dbReference>
<keyword evidence="7" id="KW-0408">Iron</keyword>
<dbReference type="Gene3D" id="3.10.20.30">
    <property type="match status" value="1"/>
</dbReference>
<dbReference type="AlphaFoldDB" id="A0A852ZCE0"/>
<dbReference type="SUPFAM" id="SSF54292">
    <property type="entry name" value="2Fe-2S ferredoxin-like"/>
    <property type="match status" value="1"/>
</dbReference>
<feature type="domain" description="2Fe-2S ferredoxin-type" evidence="10">
    <location>
        <begin position="305"/>
        <end position="395"/>
    </location>
</feature>
<dbReference type="InterPro" id="IPR050415">
    <property type="entry name" value="MRET"/>
</dbReference>
<name>A0A852ZCE0_9ACTN</name>
<keyword evidence="6" id="KW-0560">Oxidoreductase</keyword>
<dbReference type="Pfam" id="PF00175">
    <property type="entry name" value="NAD_binding_1"/>
    <property type="match status" value="1"/>
</dbReference>
<dbReference type="InterPro" id="IPR012675">
    <property type="entry name" value="Beta-grasp_dom_sf"/>
</dbReference>
<dbReference type="GO" id="GO:0016491">
    <property type="term" value="F:oxidoreductase activity"/>
    <property type="evidence" value="ECO:0007669"/>
    <property type="project" value="UniProtKB-KW"/>
</dbReference>
<keyword evidence="4" id="KW-0479">Metal-binding</keyword>
<dbReference type="PANTHER" id="PTHR47354">
    <property type="entry name" value="NADH OXIDOREDUCTASE HCR"/>
    <property type="match status" value="1"/>
</dbReference>
<evidence type="ECO:0000256" key="1">
    <source>
        <dbReference type="ARBA" id="ARBA00001974"/>
    </source>
</evidence>
<dbReference type="Pfam" id="PF00111">
    <property type="entry name" value="Fer2"/>
    <property type="match status" value="1"/>
</dbReference>
<evidence type="ECO:0000256" key="7">
    <source>
        <dbReference type="ARBA" id="ARBA00023004"/>
    </source>
</evidence>
<comment type="caution">
    <text evidence="12">The sequence shown here is derived from an EMBL/GenBank/DDBJ whole genome shotgun (WGS) entry which is preliminary data.</text>
</comment>
<evidence type="ECO:0000313" key="13">
    <source>
        <dbReference type="Proteomes" id="UP000579605"/>
    </source>
</evidence>
<dbReference type="PROSITE" id="PS00197">
    <property type="entry name" value="2FE2S_FER_1"/>
    <property type="match status" value="1"/>
</dbReference>
<dbReference type="InterPro" id="IPR017938">
    <property type="entry name" value="Riboflavin_synthase-like_b-brl"/>
</dbReference>
<keyword evidence="13" id="KW-1185">Reference proteome</keyword>
<proteinExistence type="predicted"/>
<dbReference type="PROSITE" id="PS51384">
    <property type="entry name" value="FAD_FR"/>
    <property type="match status" value="1"/>
</dbReference>
<dbReference type="InterPro" id="IPR006058">
    <property type="entry name" value="2Fe2S_fd_BS"/>
</dbReference>
<dbReference type="SUPFAM" id="SSF63380">
    <property type="entry name" value="Riboflavin synthase domain-like"/>
    <property type="match status" value="1"/>
</dbReference>
<dbReference type="NCBIfam" id="TIGR02160">
    <property type="entry name" value="PA_CoA_Oxy5"/>
    <property type="match status" value="1"/>
</dbReference>
<feature type="region of interest" description="Disordered" evidence="9">
    <location>
        <begin position="1"/>
        <end position="35"/>
    </location>
</feature>
<dbReference type="PRINTS" id="PR00410">
    <property type="entry name" value="PHEHYDRXLASE"/>
</dbReference>
<evidence type="ECO:0000256" key="3">
    <source>
        <dbReference type="ARBA" id="ARBA00022714"/>
    </source>
</evidence>
<dbReference type="CDD" id="cd00207">
    <property type="entry name" value="fer2"/>
    <property type="match status" value="1"/>
</dbReference>
<dbReference type="RefSeq" id="WP_337795954.1">
    <property type="nucleotide sequence ID" value="NZ_BAAARR010000008.1"/>
</dbReference>
<evidence type="ECO:0000256" key="2">
    <source>
        <dbReference type="ARBA" id="ARBA00022630"/>
    </source>
</evidence>
<evidence type="ECO:0000259" key="10">
    <source>
        <dbReference type="PROSITE" id="PS51085"/>
    </source>
</evidence>
<dbReference type="EMBL" id="JACBZH010000001">
    <property type="protein sequence ID" value="NYH89462.1"/>
    <property type="molecule type" value="Genomic_DNA"/>
</dbReference>
<gene>
    <name evidence="12" type="ORF">F4554_002100</name>
</gene>
<dbReference type="GO" id="GO:0051537">
    <property type="term" value="F:2 iron, 2 sulfur cluster binding"/>
    <property type="evidence" value="ECO:0007669"/>
    <property type="project" value="UniProtKB-KW"/>
</dbReference>
<keyword evidence="5" id="KW-0274">FAD</keyword>
<dbReference type="GO" id="GO:0046872">
    <property type="term" value="F:metal ion binding"/>
    <property type="evidence" value="ECO:0007669"/>
    <property type="project" value="UniProtKB-KW"/>
</dbReference>
<dbReference type="InterPro" id="IPR001041">
    <property type="entry name" value="2Fe-2S_ferredoxin-type"/>
</dbReference>
<dbReference type="InterPro" id="IPR036010">
    <property type="entry name" value="2Fe-2S_ferredoxin-like_sf"/>
</dbReference>
<keyword evidence="3" id="KW-0001">2Fe-2S</keyword>
<evidence type="ECO:0000256" key="8">
    <source>
        <dbReference type="ARBA" id="ARBA00023014"/>
    </source>
</evidence>
<dbReference type="Pfam" id="PF00970">
    <property type="entry name" value="FAD_binding_6"/>
    <property type="match status" value="1"/>
</dbReference>
<evidence type="ECO:0000256" key="4">
    <source>
        <dbReference type="ARBA" id="ARBA00022723"/>
    </source>
</evidence>
<organism evidence="12 13">
    <name type="scientific">Actinopolymorpha rutila</name>
    <dbReference type="NCBI Taxonomy" id="446787"/>
    <lineage>
        <taxon>Bacteria</taxon>
        <taxon>Bacillati</taxon>
        <taxon>Actinomycetota</taxon>
        <taxon>Actinomycetes</taxon>
        <taxon>Propionibacteriales</taxon>
        <taxon>Actinopolymorphaceae</taxon>
        <taxon>Actinopolymorpha</taxon>
    </lineage>
</organism>
<dbReference type="PANTHER" id="PTHR47354:SF8">
    <property type="entry name" value="1,2-PHENYLACETYL-COA EPOXIDASE, SUBUNIT E"/>
    <property type="match status" value="1"/>
</dbReference>
<sequence>MSAPPTDPARNPATDPAIDPAADPADPRTPRSGVRRHAVVHQLRVARVDPLTDDAVAVTFEVPPELAEDYRFVPGQHLNVSTPRAGDDLRRSYSICSPWSPLPPARLRIGVKRVAGGGFSSYALTDLAAGDEVGVMTPTGRFTVVLDPVAARHLAFVAAGSGITPILSMVAGVLAVEPASRVTLLYGNRTSASVMFVEELADLKDRYPDRFHLVHVLSRELPEIALLGGRLDAAKLGGFLDTLLPVESVEQWYLCGPLAMVEEIRALLRERGVPRTRVHTELFHVGAPVETAPVAVPPSETAAGCEVEVVMDGRRSSFRLPTPGPTVLEGVLGVRGDAPFACRGGVCGTCRARVVEGDVRMDRCYALEPEEVARGYVLTCQAHPTSDRLVVDYDA</sequence>
<reference evidence="12 13" key="1">
    <citation type="submission" date="2020-07" db="EMBL/GenBank/DDBJ databases">
        <title>Sequencing the genomes of 1000 actinobacteria strains.</title>
        <authorList>
            <person name="Klenk H.-P."/>
        </authorList>
    </citation>
    <scope>NUCLEOTIDE SEQUENCE [LARGE SCALE GENOMIC DNA]</scope>
    <source>
        <strain evidence="12 13">DSM 18448</strain>
    </source>
</reference>
<evidence type="ECO:0000256" key="5">
    <source>
        <dbReference type="ARBA" id="ARBA00022827"/>
    </source>
</evidence>
<feature type="domain" description="FAD-binding FR-type" evidence="11">
    <location>
        <begin position="38"/>
        <end position="145"/>
    </location>
</feature>
<dbReference type="GO" id="GO:0050660">
    <property type="term" value="F:flavin adenine dinucleotide binding"/>
    <property type="evidence" value="ECO:0007669"/>
    <property type="project" value="TreeGrafter"/>
</dbReference>
<dbReference type="InterPro" id="IPR008333">
    <property type="entry name" value="Cbr1-like_FAD-bd_dom"/>
</dbReference>
<dbReference type="InterPro" id="IPR017927">
    <property type="entry name" value="FAD-bd_FR_type"/>
</dbReference>
<dbReference type="Gene3D" id="2.40.30.10">
    <property type="entry name" value="Translation factors"/>
    <property type="match status" value="1"/>
</dbReference>
<dbReference type="InterPro" id="IPR039261">
    <property type="entry name" value="FNR_nucleotide-bd"/>
</dbReference>
<evidence type="ECO:0000256" key="9">
    <source>
        <dbReference type="SAM" id="MobiDB-lite"/>
    </source>
</evidence>
<evidence type="ECO:0000313" key="12">
    <source>
        <dbReference type="EMBL" id="NYH89462.1"/>
    </source>
</evidence>
<comment type="cofactor">
    <cofactor evidence="1">
        <name>FAD</name>
        <dbReference type="ChEBI" id="CHEBI:57692"/>
    </cofactor>
</comment>
<dbReference type="GO" id="GO:0010124">
    <property type="term" value="P:phenylacetate catabolic process"/>
    <property type="evidence" value="ECO:0007669"/>
    <property type="project" value="InterPro"/>
</dbReference>
<dbReference type="CDD" id="cd06214">
    <property type="entry name" value="PA_degradation_oxidoreductase_like"/>
    <property type="match status" value="1"/>
</dbReference>
<dbReference type="PRINTS" id="PR00371">
    <property type="entry name" value="FPNCR"/>
</dbReference>
<keyword evidence="2" id="KW-0285">Flavoprotein</keyword>
<dbReference type="Proteomes" id="UP000579605">
    <property type="component" value="Unassembled WGS sequence"/>
</dbReference>
<dbReference type="SUPFAM" id="SSF52343">
    <property type="entry name" value="Ferredoxin reductase-like, C-terminal NADP-linked domain"/>
    <property type="match status" value="1"/>
</dbReference>
<accession>A0A852ZCE0</accession>
<evidence type="ECO:0000256" key="6">
    <source>
        <dbReference type="ARBA" id="ARBA00023002"/>
    </source>
</evidence>
<dbReference type="InterPro" id="IPR001433">
    <property type="entry name" value="OxRdtase_FAD/NAD-bd"/>
</dbReference>
<protein>
    <submittedName>
        <fullName evidence="12">Ring-1,2-phenylacetyl-CoA epoxidase subunit PaaE</fullName>
    </submittedName>
</protein>
<feature type="compositionally biased region" description="Low complexity" evidence="9">
    <location>
        <begin position="12"/>
        <end position="24"/>
    </location>
</feature>
<dbReference type="PROSITE" id="PS51085">
    <property type="entry name" value="2FE2S_FER_2"/>
    <property type="match status" value="1"/>
</dbReference>
<dbReference type="InterPro" id="IPR001709">
    <property type="entry name" value="Flavoprot_Pyr_Nucl_cyt_Rdtase"/>
</dbReference>
<evidence type="ECO:0000259" key="11">
    <source>
        <dbReference type="PROSITE" id="PS51384"/>
    </source>
</evidence>